<dbReference type="InterPro" id="IPR036869">
    <property type="entry name" value="J_dom_sf"/>
</dbReference>
<dbReference type="GO" id="GO:0005829">
    <property type="term" value="C:cytosol"/>
    <property type="evidence" value="ECO:0007669"/>
    <property type="project" value="TreeGrafter"/>
</dbReference>
<dbReference type="InterPro" id="IPR054076">
    <property type="entry name" value="ZUO1-like_ZHD"/>
</dbReference>
<dbReference type="SMART" id="SM00271">
    <property type="entry name" value="DnaJ"/>
    <property type="match status" value="1"/>
</dbReference>
<dbReference type="Pfam" id="PF21884">
    <property type="entry name" value="ZUO1-like_ZHD"/>
    <property type="match status" value="1"/>
</dbReference>
<feature type="domain" description="Myb-like" evidence="3">
    <location>
        <begin position="495"/>
        <end position="537"/>
    </location>
</feature>
<dbReference type="PROSITE" id="PS50076">
    <property type="entry name" value="DNAJ_2"/>
    <property type="match status" value="1"/>
</dbReference>
<dbReference type="eggNOG" id="KOG0724">
    <property type="taxonomic scope" value="Eukaryota"/>
</dbReference>
<dbReference type="AlphaFoldDB" id="B0EDU4"/>
<dbReference type="SMART" id="SM00717">
    <property type="entry name" value="SANT"/>
    <property type="match status" value="2"/>
</dbReference>
<dbReference type="Gene3D" id="1.10.287.110">
    <property type="entry name" value="DnaJ domain"/>
    <property type="match status" value="1"/>
</dbReference>
<dbReference type="SUPFAM" id="SSF46565">
    <property type="entry name" value="Chaperone J-domain"/>
    <property type="match status" value="1"/>
</dbReference>
<evidence type="ECO:0000259" key="2">
    <source>
        <dbReference type="PROSITE" id="PS50076"/>
    </source>
</evidence>
<dbReference type="VEuPathDB" id="AmoebaDB:EDI_149130"/>
<protein>
    <submittedName>
        <fullName evidence="4">Zuotin, putative</fullName>
    </submittedName>
</protein>
<dbReference type="CDD" id="cd00167">
    <property type="entry name" value="SANT"/>
    <property type="match status" value="1"/>
</dbReference>
<dbReference type="InterPro" id="IPR009057">
    <property type="entry name" value="Homeodomain-like_sf"/>
</dbReference>
<dbReference type="Proteomes" id="UP000008076">
    <property type="component" value="Unassembled WGS sequence"/>
</dbReference>
<dbReference type="InterPro" id="IPR001623">
    <property type="entry name" value="DnaJ_domain"/>
</dbReference>
<dbReference type="CDD" id="cd06257">
    <property type="entry name" value="DnaJ"/>
    <property type="match status" value="1"/>
</dbReference>
<dbReference type="OMA" id="SFWYDFD"/>
<dbReference type="GO" id="GO:0006450">
    <property type="term" value="P:regulation of translational fidelity"/>
    <property type="evidence" value="ECO:0007669"/>
    <property type="project" value="InterPro"/>
</dbReference>
<dbReference type="OrthoDB" id="1690618at2759"/>
<dbReference type="InterPro" id="IPR044634">
    <property type="entry name" value="Zuotin/DnaJC2"/>
</dbReference>
<dbReference type="KEGG" id="edi:EDI_149130"/>
<dbReference type="GO" id="GO:0051083">
    <property type="term" value="P:'de novo' cotranslational protein folding"/>
    <property type="evidence" value="ECO:0007669"/>
    <property type="project" value="InterPro"/>
</dbReference>
<name>B0EDU4_ENTDS</name>
<feature type="domain" description="J" evidence="2">
    <location>
        <begin position="109"/>
        <end position="174"/>
    </location>
</feature>
<dbReference type="EMBL" id="DS548867">
    <property type="protein sequence ID" value="EDR27305.1"/>
    <property type="molecule type" value="Genomic_DNA"/>
</dbReference>
<dbReference type="PROSITE" id="PS50090">
    <property type="entry name" value="MYB_LIKE"/>
    <property type="match status" value="1"/>
</dbReference>
<sequence length="552" mass="66627">MIKLLKEVPQDYEGDIVLSSLSCLFINCDILIKKITKKGCEIKQQKECEHAGERYEQLLNQMYFIYENKKINKEENEIKQEEISYNNKNEEKDFSSKFKPHIQSIKTGDYYGMLGLGTVRWEATDDDIKKAYKKMCLIYHPDKNNGDDSKIKQIIEAYTILSNPEKRKQYDSSDNTDDKLPQDRQYEEKEFYTIFGTYFKKNAKWSINKNVPNFGDETSSDEDVNKFYTFWYSFKSWRDPPLDEMYNIEEATCREERRWMMKENEKKSQKKRKEEGLRIRKLVDMAYKRDFRIIKKKMREKEEKERKKQELENKRKLIEIQKEQERLKIEEERRILEIEEQKKNELLIQERKEKKIRLLNLFNLEKENEHFKCGIKNVIVQLDDDELNTISSLQDQSAIEFLKHKTIQYLEKKEKERQHQLHRNILEEWNSNDIELFKKGCKKFPIGTEGRYRRIAIYMKTKNENQVIEYAKALNAKIHTTTQQKKNNNNNVLDWSKEQQIQLQNGIKQLSSYKEQDKWDKIAQMVEGKTKEQCIERVQYLKQLALQKKSIK</sequence>
<dbReference type="Pfam" id="PF00249">
    <property type="entry name" value="Myb_DNA-binding"/>
    <property type="match status" value="1"/>
</dbReference>
<dbReference type="GO" id="GO:0030544">
    <property type="term" value="F:Hsp70 protein binding"/>
    <property type="evidence" value="ECO:0007669"/>
    <property type="project" value="InterPro"/>
</dbReference>
<dbReference type="PANTHER" id="PTHR43999">
    <property type="entry name" value="DNAJ HOMOLOG SUBFAMILY C MEMBER 2"/>
    <property type="match status" value="1"/>
</dbReference>
<proteinExistence type="predicted"/>
<dbReference type="GeneID" id="5881450"/>
<dbReference type="GO" id="GO:0043022">
    <property type="term" value="F:ribosome binding"/>
    <property type="evidence" value="ECO:0007669"/>
    <property type="project" value="InterPro"/>
</dbReference>
<dbReference type="InterPro" id="IPR001005">
    <property type="entry name" value="SANT/Myb"/>
</dbReference>
<dbReference type="RefSeq" id="XP_001736455.1">
    <property type="nucleotide sequence ID" value="XM_001736403.1"/>
</dbReference>
<evidence type="ECO:0000259" key="3">
    <source>
        <dbReference type="PROSITE" id="PS50090"/>
    </source>
</evidence>
<feature type="coiled-coil region" evidence="1">
    <location>
        <begin position="294"/>
        <end position="349"/>
    </location>
</feature>
<dbReference type="SUPFAM" id="SSF46689">
    <property type="entry name" value="Homeodomain-like"/>
    <property type="match status" value="2"/>
</dbReference>
<reference evidence="5" key="1">
    <citation type="submission" date="2007-12" db="EMBL/GenBank/DDBJ databases">
        <title>Annotation of Entamoeba dispar SAW760.</title>
        <authorList>
            <person name="Lorenzi H."/>
            <person name="Inman J."/>
            <person name="Schobel S."/>
            <person name="Amedeo P."/>
            <person name="Caler E."/>
        </authorList>
    </citation>
    <scope>NUCLEOTIDE SEQUENCE [LARGE SCALE GENOMIC DNA]</scope>
    <source>
        <strain evidence="5">ATCC PRA-260 / SAW760</strain>
    </source>
</reference>
<evidence type="ECO:0000256" key="1">
    <source>
        <dbReference type="SAM" id="Coils"/>
    </source>
</evidence>
<evidence type="ECO:0000313" key="5">
    <source>
        <dbReference type="Proteomes" id="UP000008076"/>
    </source>
</evidence>
<accession>B0EDU4</accession>
<dbReference type="Gene3D" id="1.10.10.60">
    <property type="entry name" value="Homeodomain-like"/>
    <property type="match status" value="2"/>
</dbReference>
<dbReference type="Pfam" id="PF00226">
    <property type="entry name" value="DnaJ"/>
    <property type="match status" value="1"/>
</dbReference>
<keyword evidence="1" id="KW-0175">Coiled coil</keyword>
<evidence type="ECO:0000313" key="4">
    <source>
        <dbReference type="EMBL" id="EDR27305.1"/>
    </source>
</evidence>
<dbReference type="PANTHER" id="PTHR43999:SF1">
    <property type="entry name" value="DNAJ HOMOLOG SUBFAMILY C MEMBER 2"/>
    <property type="match status" value="1"/>
</dbReference>
<dbReference type="Pfam" id="PF23082">
    <property type="entry name" value="Myb_DNA-binding_2"/>
    <property type="match status" value="1"/>
</dbReference>
<gene>
    <name evidence="4" type="ORF">EDI_149130</name>
</gene>
<keyword evidence="5" id="KW-1185">Reference proteome</keyword>
<organism evidence="5">
    <name type="scientific">Entamoeba dispar (strain ATCC PRA-260 / SAW760)</name>
    <dbReference type="NCBI Taxonomy" id="370354"/>
    <lineage>
        <taxon>Eukaryota</taxon>
        <taxon>Amoebozoa</taxon>
        <taxon>Evosea</taxon>
        <taxon>Archamoebae</taxon>
        <taxon>Mastigamoebida</taxon>
        <taxon>Entamoebidae</taxon>
        <taxon>Entamoeba</taxon>
    </lineage>
</organism>